<reference evidence="2" key="2">
    <citation type="submission" date="2015-01" db="EMBL/GenBank/DDBJ databases">
        <title>Evolutionary Origins and Diversification of the Mycorrhizal Mutualists.</title>
        <authorList>
            <consortium name="DOE Joint Genome Institute"/>
            <consortium name="Mycorrhizal Genomics Consortium"/>
            <person name="Kohler A."/>
            <person name="Kuo A."/>
            <person name="Nagy L.G."/>
            <person name="Floudas D."/>
            <person name="Copeland A."/>
            <person name="Barry K.W."/>
            <person name="Cichocki N."/>
            <person name="Veneault-Fourrey C."/>
            <person name="LaButti K."/>
            <person name="Lindquist E.A."/>
            <person name="Lipzen A."/>
            <person name="Lundell T."/>
            <person name="Morin E."/>
            <person name="Murat C."/>
            <person name="Riley R."/>
            <person name="Ohm R."/>
            <person name="Sun H."/>
            <person name="Tunlid A."/>
            <person name="Henrissat B."/>
            <person name="Grigoriev I.V."/>
            <person name="Hibbett D.S."/>
            <person name="Martin F."/>
        </authorList>
    </citation>
    <scope>NUCLEOTIDE SEQUENCE [LARGE SCALE GENOMIC DNA]</scope>
    <source>
        <strain evidence="2">F 1598</strain>
    </source>
</reference>
<evidence type="ECO:0000313" key="2">
    <source>
        <dbReference type="Proteomes" id="UP000054166"/>
    </source>
</evidence>
<sequence length="293" mass="31934">MPLIRNFEEIAAVIEAIEDRMGPILILVSSDGVCQEVQQIIGNSNKGMTRVESNINNLQSHIDVFKANRAKRLLIVFSKSYTPANPGLTIPDNFIRCEIACCLDSKAHFDHKSTFCGVPFPAWPTSDTIYCHHNLVLCSGVAFVPLASPSPTINQATDVQLILKSLQEGITKAIAAGIRDASHAQIISFALLIISHVRITTDGLYISTRSCVTVASEVAAAAFVYFISWETIAYGLLTAWDSVVSLLTRLWEFIKTSLDQIFSAIRRFVSKLFGGSNGAGGQECVPMKALKAL</sequence>
<accession>A0A0C3G1C4</accession>
<dbReference type="EMBL" id="KN832984">
    <property type="protein sequence ID" value="KIM85614.1"/>
    <property type="molecule type" value="Genomic_DNA"/>
</dbReference>
<name>A0A0C3G1C4_PILCF</name>
<gene>
    <name evidence="1" type="ORF">PILCRDRAFT_5292</name>
</gene>
<keyword evidence="2" id="KW-1185">Reference proteome</keyword>
<dbReference type="AlphaFoldDB" id="A0A0C3G1C4"/>
<protein>
    <submittedName>
        <fullName evidence="1">Uncharacterized protein</fullName>
    </submittedName>
</protein>
<evidence type="ECO:0000313" key="1">
    <source>
        <dbReference type="EMBL" id="KIM85614.1"/>
    </source>
</evidence>
<dbReference type="HOGENOM" id="CLU_950327_0_0_1"/>
<reference evidence="1 2" key="1">
    <citation type="submission" date="2014-04" db="EMBL/GenBank/DDBJ databases">
        <authorList>
            <consortium name="DOE Joint Genome Institute"/>
            <person name="Kuo A."/>
            <person name="Tarkka M."/>
            <person name="Buscot F."/>
            <person name="Kohler A."/>
            <person name="Nagy L.G."/>
            <person name="Floudas D."/>
            <person name="Copeland A."/>
            <person name="Barry K.W."/>
            <person name="Cichocki N."/>
            <person name="Veneault-Fourrey C."/>
            <person name="LaButti K."/>
            <person name="Lindquist E.A."/>
            <person name="Lipzen A."/>
            <person name="Lundell T."/>
            <person name="Morin E."/>
            <person name="Murat C."/>
            <person name="Sun H."/>
            <person name="Tunlid A."/>
            <person name="Henrissat B."/>
            <person name="Grigoriev I.V."/>
            <person name="Hibbett D.S."/>
            <person name="Martin F."/>
            <person name="Nordberg H.P."/>
            <person name="Cantor M.N."/>
            <person name="Hua S.X."/>
        </authorList>
    </citation>
    <scope>NUCLEOTIDE SEQUENCE [LARGE SCALE GENOMIC DNA]</scope>
    <source>
        <strain evidence="1 2">F 1598</strain>
    </source>
</reference>
<dbReference type="Proteomes" id="UP000054166">
    <property type="component" value="Unassembled WGS sequence"/>
</dbReference>
<organism evidence="1 2">
    <name type="scientific">Piloderma croceum (strain F 1598)</name>
    <dbReference type="NCBI Taxonomy" id="765440"/>
    <lineage>
        <taxon>Eukaryota</taxon>
        <taxon>Fungi</taxon>
        <taxon>Dikarya</taxon>
        <taxon>Basidiomycota</taxon>
        <taxon>Agaricomycotina</taxon>
        <taxon>Agaricomycetes</taxon>
        <taxon>Agaricomycetidae</taxon>
        <taxon>Atheliales</taxon>
        <taxon>Atheliaceae</taxon>
        <taxon>Piloderma</taxon>
    </lineage>
</organism>
<proteinExistence type="predicted"/>
<dbReference type="InParanoid" id="A0A0C3G1C4"/>